<reference evidence="1" key="1">
    <citation type="submission" date="2022-03" db="EMBL/GenBank/DDBJ databases">
        <title>The complete genome sequence of a Methyloterrigena soli.</title>
        <authorList>
            <person name="Zi Z."/>
        </authorList>
    </citation>
    <scope>NUCLEOTIDE SEQUENCE</scope>
    <source>
        <strain evidence="1">M48</strain>
    </source>
</reference>
<dbReference type="Proteomes" id="UP001156140">
    <property type="component" value="Unassembled WGS sequence"/>
</dbReference>
<keyword evidence="1" id="KW-0645">Protease</keyword>
<gene>
    <name evidence="1" type="ORF">ML536_02760</name>
</gene>
<dbReference type="GO" id="GO:0008233">
    <property type="term" value="F:peptidase activity"/>
    <property type="evidence" value="ECO:0007669"/>
    <property type="project" value="UniProtKB-KW"/>
</dbReference>
<protein>
    <submittedName>
        <fullName evidence="1">Phage protease</fullName>
    </submittedName>
</protein>
<evidence type="ECO:0000313" key="2">
    <source>
        <dbReference type="Proteomes" id="UP001156140"/>
    </source>
</evidence>
<comment type="caution">
    <text evidence="1">The sequence shown here is derived from an EMBL/GenBank/DDBJ whole genome shotgun (WGS) entry which is preliminary data.</text>
</comment>
<dbReference type="RefSeq" id="WP_281734883.1">
    <property type="nucleotide sequence ID" value="NZ_JAKETQ010000001.1"/>
</dbReference>
<keyword evidence="1" id="KW-0378">Hydrolase</keyword>
<dbReference type="Pfam" id="PF10123">
    <property type="entry name" value="Mu-like_Pro"/>
    <property type="match status" value="2"/>
</dbReference>
<organism evidence="1 2">
    <name type="scientific">Paradevosia shaoguanensis</name>
    <dbReference type="NCBI Taxonomy" id="1335043"/>
    <lineage>
        <taxon>Bacteria</taxon>
        <taxon>Pseudomonadati</taxon>
        <taxon>Pseudomonadota</taxon>
        <taxon>Alphaproteobacteria</taxon>
        <taxon>Hyphomicrobiales</taxon>
        <taxon>Devosiaceae</taxon>
        <taxon>Paradevosia</taxon>
    </lineage>
</organism>
<dbReference type="AlphaFoldDB" id="A0AA41UER7"/>
<dbReference type="EMBL" id="JALAZD010000001">
    <property type="protein sequence ID" value="MCI0125741.1"/>
    <property type="molecule type" value="Genomic_DNA"/>
</dbReference>
<accession>A0AA41UER7</accession>
<name>A0AA41UER7_9HYPH</name>
<proteinExistence type="predicted"/>
<keyword evidence="2" id="KW-1185">Reference proteome</keyword>
<evidence type="ECO:0000313" key="1">
    <source>
        <dbReference type="EMBL" id="MCI0125741.1"/>
    </source>
</evidence>
<dbReference type="InterPro" id="IPR012106">
    <property type="entry name" value="Phage_Mu_Gp1"/>
</dbReference>
<dbReference type="GO" id="GO:0006508">
    <property type="term" value="P:proteolysis"/>
    <property type="evidence" value="ECO:0007669"/>
    <property type="project" value="UniProtKB-KW"/>
</dbReference>
<sequence>MTRKTAPRELSAEIALNSKPVLLVELHAEKPNADGRRWIHLLPARNVTGIDGRKLVINDLEAIVERSQAYAGKRQMVLDYEHQTDLAPTSGNPAPAAGWIVGLQARENGIWGLVELTERAAAFIANREYRYVSPVLGLTITNEVQTILRASLTNRPNLDQLVALATEGNPTVDPQKMLADFIKSLANLLGLPDDTDAETITEAVRGLLTSSNAANEPDPTKWVPIGVFERTVARVKELDQGISLQAAQDHIGNKIKEGMLPPFLKDWGIALCLANQPAFDAFVAKTCPGVHRLFERVTPHRAWEGSAQMPDETTQEIALNMGLDPTKFAAFRARENKESF</sequence>